<dbReference type="PANTHER" id="PTHR13847">
    <property type="entry name" value="SARCOSINE DEHYDROGENASE-RELATED"/>
    <property type="match status" value="1"/>
</dbReference>
<reference evidence="3" key="1">
    <citation type="submission" date="2020-01" db="EMBL/GenBank/DDBJ databases">
        <authorList>
            <person name="Meier V. D."/>
            <person name="Meier V D."/>
        </authorList>
    </citation>
    <scope>NUCLEOTIDE SEQUENCE</scope>
    <source>
        <strain evidence="3">HLG_WM_MAG_09</strain>
    </source>
</reference>
<evidence type="ECO:0000256" key="1">
    <source>
        <dbReference type="ARBA" id="ARBA00023002"/>
    </source>
</evidence>
<dbReference type="SUPFAM" id="SSF51905">
    <property type="entry name" value="FAD/NAD(P)-binding domain"/>
    <property type="match status" value="1"/>
</dbReference>
<protein>
    <submittedName>
        <fullName evidence="3">Oxidoreductase</fullName>
    </submittedName>
</protein>
<dbReference type="AlphaFoldDB" id="A0A6S6TEB3"/>
<dbReference type="InterPro" id="IPR036188">
    <property type="entry name" value="FAD/NAD-bd_sf"/>
</dbReference>
<gene>
    <name evidence="3" type="ORF">HELGO_WM13724</name>
</gene>
<accession>A0A6S6TEB3</accession>
<dbReference type="GO" id="GO:0016491">
    <property type="term" value="F:oxidoreductase activity"/>
    <property type="evidence" value="ECO:0007669"/>
    <property type="project" value="UniProtKB-KW"/>
</dbReference>
<dbReference type="InterPro" id="IPR006076">
    <property type="entry name" value="FAD-dep_OxRdtase"/>
</dbReference>
<dbReference type="Gene3D" id="3.30.9.10">
    <property type="entry name" value="D-Amino Acid Oxidase, subunit A, domain 2"/>
    <property type="match status" value="1"/>
</dbReference>
<dbReference type="Gene3D" id="3.50.50.60">
    <property type="entry name" value="FAD/NAD(P)-binding domain"/>
    <property type="match status" value="1"/>
</dbReference>
<organism evidence="3">
    <name type="scientific">uncultured Thiotrichaceae bacterium</name>
    <dbReference type="NCBI Taxonomy" id="298394"/>
    <lineage>
        <taxon>Bacteria</taxon>
        <taxon>Pseudomonadati</taxon>
        <taxon>Pseudomonadota</taxon>
        <taxon>Gammaproteobacteria</taxon>
        <taxon>Thiotrichales</taxon>
        <taxon>Thiotrichaceae</taxon>
        <taxon>environmental samples</taxon>
    </lineage>
</organism>
<feature type="domain" description="FAD dependent oxidoreductase" evidence="2">
    <location>
        <begin position="36"/>
        <end position="400"/>
    </location>
</feature>
<keyword evidence="1" id="KW-0560">Oxidoreductase</keyword>
<evidence type="ECO:0000313" key="3">
    <source>
        <dbReference type="EMBL" id="CAA6814797.1"/>
    </source>
</evidence>
<dbReference type="PANTHER" id="PTHR13847:SF281">
    <property type="entry name" value="FAD DEPENDENT OXIDOREDUCTASE DOMAIN-CONTAINING PROTEIN"/>
    <property type="match status" value="1"/>
</dbReference>
<dbReference type="EMBL" id="CACVAT010000234">
    <property type="protein sequence ID" value="CAA6814797.1"/>
    <property type="molecule type" value="Genomic_DNA"/>
</dbReference>
<evidence type="ECO:0000259" key="2">
    <source>
        <dbReference type="Pfam" id="PF01266"/>
    </source>
</evidence>
<proteinExistence type="predicted"/>
<dbReference type="GO" id="GO:0005737">
    <property type="term" value="C:cytoplasm"/>
    <property type="evidence" value="ECO:0007669"/>
    <property type="project" value="TreeGrafter"/>
</dbReference>
<dbReference type="Pfam" id="PF01266">
    <property type="entry name" value="DAO"/>
    <property type="match status" value="1"/>
</dbReference>
<sequence length="447" mass="48453">MGRIRAMPADPGPAGWDAILPPRISGEMLTDQLQADYLIIGAGFAGLSAARRIIQLEPDARIIILEGCKVAEGPAGRNSGFMIDLPHDLASDDYAGDSASEDHRQTTLNRAAIRFAQEAVNEYGMPDEALVASGKINAAATAKGLKHNQDYARHLSTLDEDYKLLDAGDMRKLTGIDYYQGGLWTPGTVMLQPALYIRGLADGLIRHPSLQLFEQSPVVGLGKQKSGWLAQTKKGSVQADRVILAVNGLVQHFGYYPRRLMHVFTYASMTRALSTMECQKLGGEPDWAFTPADPLGTTVRRVSGTGGHRIIIRNRATYDPSMSVSEGRMGSVAGTHRQSFEARFPMLKDVEMEHCWGGRLCLSLNGVAALGEVDEGLYSACCQNGLGTAKGTVAGIVSAEQACGTTDTLLPEYQTEDVPKKLMPEPLMWLGANGVMRWKELFAGREL</sequence>
<name>A0A6S6TEB3_9GAMM</name>